<evidence type="ECO:0000256" key="2">
    <source>
        <dbReference type="SAM" id="SignalP"/>
    </source>
</evidence>
<dbReference type="VEuPathDB" id="VectorBase:ADIR011034"/>
<dbReference type="Proteomes" id="UP000075884">
    <property type="component" value="Unassembled WGS sequence"/>
</dbReference>
<feature type="compositionally biased region" description="Basic residues" evidence="1">
    <location>
        <begin position="135"/>
        <end position="145"/>
    </location>
</feature>
<keyword evidence="2" id="KW-0732">Signal</keyword>
<feature type="signal peptide" evidence="2">
    <location>
        <begin position="1"/>
        <end position="22"/>
    </location>
</feature>
<evidence type="ECO:0000313" key="3">
    <source>
        <dbReference type="EnsemblMetazoa" id="ADIR011034-PA"/>
    </source>
</evidence>
<name>A0A182NTP3_9DIPT</name>
<dbReference type="AlphaFoldDB" id="A0A182NTP3"/>
<evidence type="ECO:0000256" key="1">
    <source>
        <dbReference type="SAM" id="MobiDB-lite"/>
    </source>
</evidence>
<accession>A0A182NTP3</accession>
<reference evidence="4" key="1">
    <citation type="submission" date="2013-03" db="EMBL/GenBank/DDBJ databases">
        <title>The Genome Sequence of Anopheles dirus WRAIR2.</title>
        <authorList>
            <consortium name="The Broad Institute Genomics Platform"/>
            <person name="Neafsey D.E."/>
            <person name="Walton C."/>
            <person name="Walker B."/>
            <person name="Young S.K."/>
            <person name="Zeng Q."/>
            <person name="Gargeya S."/>
            <person name="Fitzgerald M."/>
            <person name="Haas B."/>
            <person name="Abouelleil A."/>
            <person name="Allen A.W."/>
            <person name="Alvarado L."/>
            <person name="Arachchi H.M."/>
            <person name="Berlin A.M."/>
            <person name="Chapman S.B."/>
            <person name="Gainer-Dewar J."/>
            <person name="Goldberg J."/>
            <person name="Griggs A."/>
            <person name="Gujja S."/>
            <person name="Hansen M."/>
            <person name="Howarth C."/>
            <person name="Imamovic A."/>
            <person name="Ireland A."/>
            <person name="Larimer J."/>
            <person name="McCowan C."/>
            <person name="Murphy C."/>
            <person name="Pearson M."/>
            <person name="Poon T.W."/>
            <person name="Priest M."/>
            <person name="Roberts A."/>
            <person name="Saif S."/>
            <person name="Shea T."/>
            <person name="Sisk P."/>
            <person name="Sykes S."/>
            <person name="Wortman J."/>
            <person name="Nusbaum C."/>
            <person name="Birren B."/>
        </authorList>
    </citation>
    <scope>NUCLEOTIDE SEQUENCE [LARGE SCALE GENOMIC DNA]</scope>
    <source>
        <strain evidence="4">WRAIR2</strain>
    </source>
</reference>
<evidence type="ECO:0000313" key="4">
    <source>
        <dbReference type="Proteomes" id="UP000075884"/>
    </source>
</evidence>
<reference evidence="3" key="2">
    <citation type="submission" date="2020-05" db="UniProtKB">
        <authorList>
            <consortium name="EnsemblMetazoa"/>
        </authorList>
    </citation>
    <scope>IDENTIFICATION</scope>
    <source>
        <strain evidence="3">WRAIR2</strain>
    </source>
</reference>
<organism evidence="3 4">
    <name type="scientific">Anopheles dirus</name>
    <dbReference type="NCBI Taxonomy" id="7168"/>
    <lineage>
        <taxon>Eukaryota</taxon>
        <taxon>Metazoa</taxon>
        <taxon>Ecdysozoa</taxon>
        <taxon>Arthropoda</taxon>
        <taxon>Hexapoda</taxon>
        <taxon>Insecta</taxon>
        <taxon>Pterygota</taxon>
        <taxon>Neoptera</taxon>
        <taxon>Endopterygota</taxon>
        <taxon>Diptera</taxon>
        <taxon>Nematocera</taxon>
        <taxon>Culicoidea</taxon>
        <taxon>Culicidae</taxon>
        <taxon>Anophelinae</taxon>
        <taxon>Anopheles</taxon>
    </lineage>
</organism>
<proteinExistence type="predicted"/>
<feature type="compositionally biased region" description="Low complexity" evidence="1">
    <location>
        <begin position="95"/>
        <end position="133"/>
    </location>
</feature>
<protein>
    <submittedName>
        <fullName evidence="3">Uncharacterized protein</fullName>
    </submittedName>
</protein>
<feature type="chain" id="PRO_5008130526" evidence="2">
    <location>
        <begin position="23"/>
        <end position="145"/>
    </location>
</feature>
<keyword evidence="4" id="KW-1185">Reference proteome</keyword>
<dbReference type="PROSITE" id="PS51257">
    <property type="entry name" value="PROKAR_LIPOPROTEIN"/>
    <property type="match status" value="1"/>
</dbReference>
<sequence length="145" mass="14163">MRFGRLIGAVLVVVACVAASHGDEPKTFPGASLVLPAVLPIIGTIIPSLLPGLGPPGAGGAGGAGLPGVSVSHSTSIATSVHNRPIAISHSGSVSTSGNTDAGSAASAGSTHGSVTAESSSSARRKPGSSARPVLSKRWHKIPTY</sequence>
<feature type="region of interest" description="Disordered" evidence="1">
    <location>
        <begin position="88"/>
        <end position="145"/>
    </location>
</feature>
<dbReference type="EnsemblMetazoa" id="ADIR011034-RA">
    <property type="protein sequence ID" value="ADIR011034-PA"/>
    <property type="gene ID" value="ADIR011034"/>
</dbReference>